<dbReference type="CDD" id="cd06526">
    <property type="entry name" value="metazoan_ACD"/>
    <property type="match status" value="1"/>
</dbReference>
<dbReference type="GO" id="GO:0005737">
    <property type="term" value="C:cytoplasm"/>
    <property type="evidence" value="ECO:0007669"/>
    <property type="project" value="TreeGrafter"/>
</dbReference>
<dbReference type="SUPFAM" id="SSF49764">
    <property type="entry name" value="HSP20-like chaperones"/>
    <property type="match status" value="1"/>
</dbReference>
<dbReference type="OrthoDB" id="1431247at2759"/>
<evidence type="ECO:0000313" key="9">
    <source>
        <dbReference type="WBParaSite" id="DME_0000942601-mRNA-1"/>
    </source>
</evidence>
<evidence type="ECO:0000256" key="3">
    <source>
        <dbReference type="RuleBase" id="RU003616"/>
    </source>
</evidence>
<dbReference type="Proteomes" id="UP000038040">
    <property type="component" value="Unplaced"/>
</dbReference>
<dbReference type="GO" id="GO:0051082">
    <property type="term" value="F:unfolded protein binding"/>
    <property type="evidence" value="ECO:0007669"/>
    <property type="project" value="TreeGrafter"/>
</dbReference>
<dbReference type="Pfam" id="PF00011">
    <property type="entry name" value="HSP20"/>
    <property type="match status" value="1"/>
</dbReference>
<evidence type="ECO:0000256" key="2">
    <source>
        <dbReference type="PROSITE-ProRule" id="PRU00285"/>
    </source>
</evidence>
<dbReference type="GO" id="GO:0005634">
    <property type="term" value="C:nucleus"/>
    <property type="evidence" value="ECO:0007669"/>
    <property type="project" value="TreeGrafter"/>
</dbReference>
<dbReference type="GO" id="GO:0009408">
    <property type="term" value="P:response to heat"/>
    <property type="evidence" value="ECO:0007669"/>
    <property type="project" value="TreeGrafter"/>
</dbReference>
<dbReference type="WBParaSite" id="DME_0000942601-mRNA-1">
    <property type="protein sequence ID" value="DME_0000942601-mRNA-1"/>
    <property type="gene ID" value="DME_0000942601"/>
</dbReference>
<proteinExistence type="inferred from homology"/>
<sequence length="598" mass="67299">MDIQQLVQDGCSTFTKDGFDESNSDIEGDMQVASESSSLCDDYDVGKPDRKRQRQYGDSTGIDWNSALVVQCIEDYLSKKIRSLEMLCWRIFEITGVSVSKMTMSRRLNGKSYVNFPERNISLYVNELCDDKAASKNIRKSSGFVTRSSSLAIINKRKRKIKNEKEEIPLSANLWDNPSIVSFLLSYVQGKMTSIEELQDKVSGIIGAKVPLCVLNSNAYISIEACILHFNRKIKISLQAYNESVKSQEKNYMRVDNCEDAVEFPSFGVEQRIPLSTISGGVVCEIGTDEPSMGGMSRCLQSTVLTVPESNGLVRQYMQCKSCDDSSKVKYFRCSHCATIHRRMQTNILPKLKVKNGAIIGNLFPEHHPLCRPITRAQANVREIDRNCRRDIRLGLLSPKDAWNMGRWKAVHETERILKLSGGILHANDDVASAFPSWKKVRRSQIRCHHPIIEHRLIISSPINLSPLNANFGHISSHNVVDDSLQVQIDVSQFKQDELKVSVVGQYVIVEAKHPEREDELGFVERHFVRKFFLPKNATADAVNCFLTSDGQLNLSVLPPRPKEDGMERTIPIKMVPISGKMDGGSEQIHSQGPSMPQ</sequence>
<dbReference type="PANTHER" id="PTHR45640:SF13">
    <property type="entry name" value="HEAT SHOCK PROTEIN 22-RELATED"/>
    <property type="match status" value="1"/>
</dbReference>
<feature type="region of interest" description="Disordered" evidence="4">
    <location>
        <begin position="577"/>
        <end position="598"/>
    </location>
</feature>
<protein>
    <submittedName>
        <fullName evidence="9">SHSP domain-containing protein</fullName>
    </submittedName>
</protein>
<dbReference type="PRINTS" id="PR00299">
    <property type="entry name" value="ACRYSTALLIN"/>
</dbReference>
<evidence type="ECO:0000313" key="6">
    <source>
        <dbReference type="EMBL" id="VDN53157.1"/>
    </source>
</evidence>
<dbReference type="Proteomes" id="UP000274756">
    <property type="component" value="Unassembled WGS sequence"/>
</dbReference>
<evidence type="ECO:0000256" key="1">
    <source>
        <dbReference type="ARBA" id="ARBA00023016"/>
    </source>
</evidence>
<reference evidence="6 8" key="2">
    <citation type="submission" date="2018-11" db="EMBL/GenBank/DDBJ databases">
        <authorList>
            <consortium name="Pathogen Informatics"/>
        </authorList>
    </citation>
    <scope>NUCLEOTIDE SEQUENCE [LARGE SCALE GENOMIC DNA]</scope>
</reference>
<dbReference type="InterPro" id="IPR008978">
    <property type="entry name" value="HSP20-like_chaperone"/>
</dbReference>
<dbReference type="PROSITE" id="PS01031">
    <property type="entry name" value="SHSP"/>
    <property type="match status" value="1"/>
</dbReference>
<dbReference type="AlphaFoldDB" id="A0A0N4UNE6"/>
<gene>
    <name evidence="6" type="ORF">DME_LOCUS3130</name>
</gene>
<evidence type="ECO:0000256" key="4">
    <source>
        <dbReference type="SAM" id="MobiDB-lite"/>
    </source>
</evidence>
<dbReference type="InterPro" id="IPR002068">
    <property type="entry name" value="A-crystallin/Hsp20_dom"/>
</dbReference>
<dbReference type="PANTHER" id="PTHR45640">
    <property type="entry name" value="HEAT SHOCK PROTEIN HSP-12.2-RELATED"/>
    <property type="match status" value="1"/>
</dbReference>
<dbReference type="Pfam" id="PF23674">
    <property type="entry name" value="RYYR-CCHC"/>
    <property type="match status" value="1"/>
</dbReference>
<dbReference type="InterPro" id="IPR057001">
    <property type="entry name" value="RYYR-CCHC"/>
</dbReference>
<dbReference type="EMBL" id="UYYG01000107">
    <property type="protein sequence ID" value="VDN53157.1"/>
    <property type="molecule type" value="Genomic_DNA"/>
</dbReference>
<reference evidence="9" key="1">
    <citation type="submission" date="2017-02" db="UniProtKB">
        <authorList>
            <consortium name="WormBaseParasite"/>
        </authorList>
    </citation>
    <scope>IDENTIFICATION</scope>
</reference>
<feature type="compositionally biased region" description="Polar residues" evidence="4">
    <location>
        <begin position="588"/>
        <end position="598"/>
    </location>
</feature>
<evidence type="ECO:0000313" key="7">
    <source>
        <dbReference type="Proteomes" id="UP000038040"/>
    </source>
</evidence>
<organism evidence="7 9">
    <name type="scientific">Dracunculus medinensis</name>
    <name type="common">Guinea worm</name>
    <dbReference type="NCBI Taxonomy" id="318479"/>
    <lineage>
        <taxon>Eukaryota</taxon>
        <taxon>Metazoa</taxon>
        <taxon>Ecdysozoa</taxon>
        <taxon>Nematoda</taxon>
        <taxon>Chromadorea</taxon>
        <taxon>Rhabditida</taxon>
        <taxon>Spirurina</taxon>
        <taxon>Dracunculoidea</taxon>
        <taxon>Dracunculidae</taxon>
        <taxon>Dracunculus</taxon>
    </lineage>
</organism>
<feature type="domain" description="SHSP" evidence="5">
    <location>
        <begin position="466"/>
        <end position="576"/>
    </location>
</feature>
<dbReference type="STRING" id="318479.A0A0N4UNE6"/>
<keyword evidence="8" id="KW-1185">Reference proteome</keyword>
<evidence type="ECO:0000313" key="8">
    <source>
        <dbReference type="Proteomes" id="UP000274756"/>
    </source>
</evidence>
<keyword evidence="1" id="KW-0346">Stress response</keyword>
<evidence type="ECO:0000259" key="5">
    <source>
        <dbReference type="PROSITE" id="PS01031"/>
    </source>
</evidence>
<name>A0A0N4UNE6_DRAME</name>
<comment type="similarity">
    <text evidence="2 3">Belongs to the small heat shock protein (HSP20) family.</text>
</comment>
<accession>A0A0N4UNE6</accession>
<dbReference type="InterPro" id="IPR001436">
    <property type="entry name" value="Alpha-crystallin/sHSP_animal"/>
</dbReference>
<dbReference type="Gene3D" id="2.60.40.790">
    <property type="match status" value="1"/>
</dbReference>
<dbReference type="GO" id="GO:0042026">
    <property type="term" value="P:protein refolding"/>
    <property type="evidence" value="ECO:0007669"/>
    <property type="project" value="TreeGrafter"/>
</dbReference>